<dbReference type="Proteomes" id="UP000288623">
    <property type="component" value="Unassembled WGS sequence"/>
</dbReference>
<dbReference type="EMBL" id="JTFC01000026">
    <property type="protein sequence ID" value="RUS57164.1"/>
    <property type="molecule type" value="Genomic_DNA"/>
</dbReference>
<dbReference type="InterPro" id="IPR000873">
    <property type="entry name" value="AMP-dep_synth/lig_dom"/>
</dbReference>
<reference evidence="5 6" key="1">
    <citation type="submission" date="2014-11" db="EMBL/GenBank/DDBJ databases">
        <title>Genome sequence and analysis of novel Kurthia sp.</title>
        <authorList>
            <person name="Lawson J.N."/>
            <person name="Gonzalez J.E."/>
            <person name="Rinauldi L."/>
            <person name="Xuan Z."/>
            <person name="Firman A."/>
            <person name="Shaddox L."/>
            <person name="Trudeau A."/>
            <person name="Shah S."/>
            <person name="Reiman D."/>
        </authorList>
    </citation>
    <scope>NUCLEOTIDE SEQUENCE [LARGE SCALE GENOMIC DNA]</scope>
    <source>
        <strain evidence="5 6">3B1D</strain>
    </source>
</reference>
<keyword evidence="2" id="KW-0436">Ligase</keyword>
<evidence type="ECO:0000313" key="6">
    <source>
        <dbReference type="Proteomes" id="UP000288623"/>
    </source>
</evidence>
<feature type="domain" description="AMP-dependent synthetase/ligase" evidence="3">
    <location>
        <begin position="110"/>
        <end position="310"/>
    </location>
</feature>
<dbReference type="InterPro" id="IPR025110">
    <property type="entry name" value="AMP-bd_C"/>
</dbReference>
<feature type="domain" description="AMP-binding enzyme C-terminal" evidence="4">
    <location>
        <begin position="361"/>
        <end position="435"/>
    </location>
</feature>
<evidence type="ECO:0008006" key="7">
    <source>
        <dbReference type="Google" id="ProtNLM"/>
    </source>
</evidence>
<dbReference type="OrthoDB" id="9757771at2"/>
<dbReference type="InterPro" id="IPR045851">
    <property type="entry name" value="AMP-bd_C_sf"/>
</dbReference>
<sequence length="450" mass="50867">MHCITPILGQPKENIAIVMGDKKIDYQTLQRDIAQIAHTFQCSQQKKVALDMPNGYDFLKTFLGAVAAGVVPYLLDPKWSAHEKQEILKNHLLDCIITAPLNEQPNDTYELREASSLFVGFTSGTTGMPKAYKRSHLSWMESFRVTAKAFSLENTKHYCAPGPLVHSMTLFAAMQALVEGKTIHLQTKFNAKQVLTTCQKYPNTALFVVPTMLEAMVQTGLQATIDAIISSGAKWQDDSKKRLAKIFPHTAQYEFFGSSEASYISYSDGTKPDTVGRFFPTVDYTIRDEAFREVEEGLLYIKSPMIFSGYVDNPKATAEIFHNGWLKVGDIVTVDETGYLTIKGRAKNRIISGGLNIFPEEIEQLLSNHLAIEEVMVCGLEDRYWGEKVVALIQWSHQPLTYDALKHYCTRYLAVYKFPREIVTVPRFYYTTSGKIARQKMKEAFLCQKL</sequence>
<accession>A0A433RV62</accession>
<dbReference type="GO" id="GO:0006631">
    <property type="term" value="P:fatty acid metabolic process"/>
    <property type="evidence" value="ECO:0007669"/>
    <property type="project" value="TreeGrafter"/>
</dbReference>
<evidence type="ECO:0000256" key="2">
    <source>
        <dbReference type="ARBA" id="ARBA00022598"/>
    </source>
</evidence>
<dbReference type="SUPFAM" id="SSF56801">
    <property type="entry name" value="Acetyl-CoA synthetase-like"/>
    <property type="match status" value="1"/>
</dbReference>
<dbReference type="Gene3D" id="3.40.50.12780">
    <property type="entry name" value="N-terminal domain of ligase-like"/>
    <property type="match status" value="1"/>
</dbReference>
<dbReference type="Gene3D" id="3.30.300.30">
    <property type="match status" value="1"/>
</dbReference>
<evidence type="ECO:0000259" key="3">
    <source>
        <dbReference type="Pfam" id="PF00501"/>
    </source>
</evidence>
<dbReference type="AlphaFoldDB" id="A0A433RV62"/>
<dbReference type="InterPro" id="IPR020845">
    <property type="entry name" value="AMP-binding_CS"/>
</dbReference>
<protein>
    <recommendedName>
        <fullName evidence="7">Acyl-CoA synthetase</fullName>
    </recommendedName>
</protein>
<dbReference type="PROSITE" id="PS00455">
    <property type="entry name" value="AMP_BINDING"/>
    <property type="match status" value="1"/>
</dbReference>
<gene>
    <name evidence="5" type="ORF">QI30_06125</name>
</gene>
<proteinExistence type="inferred from homology"/>
<feature type="domain" description="AMP-dependent synthetase/ligase" evidence="3">
    <location>
        <begin position="11"/>
        <end position="103"/>
    </location>
</feature>
<evidence type="ECO:0000256" key="1">
    <source>
        <dbReference type="ARBA" id="ARBA00006432"/>
    </source>
</evidence>
<comment type="similarity">
    <text evidence="1">Belongs to the ATP-dependent AMP-binding enzyme family.</text>
</comment>
<keyword evidence="6" id="KW-1185">Reference proteome</keyword>
<comment type="caution">
    <text evidence="5">The sequence shown here is derived from an EMBL/GenBank/DDBJ whole genome shotgun (WGS) entry which is preliminary data.</text>
</comment>
<dbReference type="Pfam" id="PF00501">
    <property type="entry name" value="AMP-binding"/>
    <property type="match status" value="2"/>
</dbReference>
<dbReference type="RefSeq" id="WP_126990052.1">
    <property type="nucleotide sequence ID" value="NZ_JTFC01000026.1"/>
</dbReference>
<name>A0A433RV62_9BACL</name>
<organism evidence="5 6">
    <name type="scientific">Candidatus Kurthia intestinigallinarum</name>
    <dbReference type="NCBI Taxonomy" id="1562256"/>
    <lineage>
        <taxon>Bacteria</taxon>
        <taxon>Bacillati</taxon>
        <taxon>Bacillota</taxon>
        <taxon>Bacilli</taxon>
        <taxon>Bacillales</taxon>
        <taxon>Caryophanaceae</taxon>
        <taxon>Kurthia</taxon>
    </lineage>
</organism>
<dbReference type="InterPro" id="IPR042099">
    <property type="entry name" value="ANL_N_sf"/>
</dbReference>
<dbReference type="GO" id="GO:0031956">
    <property type="term" value="F:medium-chain fatty acid-CoA ligase activity"/>
    <property type="evidence" value="ECO:0007669"/>
    <property type="project" value="TreeGrafter"/>
</dbReference>
<dbReference type="PANTHER" id="PTHR43201">
    <property type="entry name" value="ACYL-COA SYNTHETASE"/>
    <property type="match status" value="1"/>
</dbReference>
<dbReference type="PANTHER" id="PTHR43201:SF5">
    <property type="entry name" value="MEDIUM-CHAIN ACYL-COA LIGASE ACSF2, MITOCHONDRIAL"/>
    <property type="match status" value="1"/>
</dbReference>
<evidence type="ECO:0000313" key="5">
    <source>
        <dbReference type="EMBL" id="RUS57164.1"/>
    </source>
</evidence>
<evidence type="ECO:0000259" key="4">
    <source>
        <dbReference type="Pfam" id="PF13193"/>
    </source>
</evidence>
<dbReference type="Pfam" id="PF13193">
    <property type="entry name" value="AMP-binding_C"/>
    <property type="match status" value="1"/>
</dbReference>